<comment type="caution">
    <text evidence="2">The sequence shown here is derived from an EMBL/GenBank/DDBJ whole genome shotgun (WGS) entry which is preliminary data.</text>
</comment>
<dbReference type="Proteomes" id="UP000281738">
    <property type="component" value="Unassembled WGS sequence"/>
</dbReference>
<evidence type="ECO:0000313" key="2">
    <source>
        <dbReference type="EMBL" id="ROR91795.1"/>
    </source>
</evidence>
<name>A0A3N2CW51_9ACTN</name>
<feature type="compositionally biased region" description="Basic and acidic residues" evidence="1">
    <location>
        <begin position="28"/>
        <end position="40"/>
    </location>
</feature>
<accession>A0A3N2CW51</accession>
<reference evidence="2 3" key="1">
    <citation type="submission" date="2018-11" db="EMBL/GenBank/DDBJ databases">
        <title>Sequencing the genomes of 1000 actinobacteria strains.</title>
        <authorList>
            <person name="Klenk H.-P."/>
        </authorList>
    </citation>
    <scope>NUCLEOTIDE SEQUENCE [LARGE SCALE GENOMIC DNA]</scope>
    <source>
        <strain evidence="2 3">DSM 12652</strain>
    </source>
</reference>
<protein>
    <submittedName>
        <fullName evidence="2">Uncharacterized protein</fullName>
    </submittedName>
</protein>
<sequence length="48" mass="5172">MNAESLGFQMHHNWVETYCGGCGNPESSGEHGTDCPRYDDPTASLPAT</sequence>
<evidence type="ECO:0000313" key="3">
    <source>
        <dbReference type="Proteomes" id="UP000281738"/>
    </source>
</evidence>
<evidence type="ECO:0000256" key="1">
    <source>
        <dbReference type="SAM" id="MobiDB-lite"/>
    </source>
</evidence>
<organism evidence="2 3">
    <name type="scientific">Nocardioides aurantiacus</name>
    <dbReference type="NCBI Taxonomy" id="86796"/>
    <lineage>
        <taxon>Bacteria</taxon>
        <taxon>Bacillati</taxon>
        <taxon>Actinomycetota</taxon>
        <taxon>Actinomycetes</taxon>
        <taxon>Propionibacteriales</taxon>
        <taxon>Nocardioidaceae</taxon>
        <taxon>Nocardioides</taxon>
    </lineage>
</organism>
<keyword evidence="3" id="KW-1185">Reference proteome</keyword>
<dbReference type="EMBL" id="RKHO01000001">
    <property type="protein sequence ID" value="ROR91795.1"/>
    <property type="molecule type" value="Genomic_DNA"/>
</dbReference>
<feature type="region of interest" description="Disordered" evidence="1">
    <location>
        <begin position="26"/>
        <end position="48"/>
    </location>
</feature>
<dbReference type="AlphaFoldDB" id="A0A3N2CW51"/>
<proteinExistence type="predicted"/>
<gene>
    <name evidence="2" type="ORF">EDD33_2670</name>
</gene>